<dbReference type="PANTHER" id="PTHR10603">
    <property type="entry name" value="FRAGILE X MENTAL RETARDATION SYNDROME-RELATED PROTEIN"/>
    <property type="match status" value="1"/>
</dbReference>
<dbReference type="VEuPathDB" id="VectorBase:LLONM1_011685"/>
<feature type="domain" description="Agenet-like" evidence="2">
    <location>
        <begin position="64"/>
        <end position="116"/>
    </location>
</feature>
<dbReference type="InterPro" id="IPR004088">
    <property type="entry name" value="KH_dom_type_1"/>
</dbReference>
<dbReference type="CDD" id="cd22425">
    <property type="entry name" value="KH_I_FMR1_FXR_rpt1"/>
    <property type="match status" value="1"/>
</dbReference>
<dbReference type="PROSITE" id="PS50084">
    <property type="entry name" value="KH_TYPE_1"/>
    <property type="match status" value="1"/>
</dbReference>
<dbReference type="InterPro" id="IPR041560">
    <property type="entry name" value="Tudor_FRM1"/>
</dbReference>
<evidence type="ECO:0000259" key="2">
    <source>
        <dbReference type="PROSITE" id="PS51641"/>
    </source>
</evidence>
<dbReference type="GO" id="GO:0010494">
    <property type="term" value="C:cytoplasmic stress granule"/>
    <property type="evidence" value="ECO:0007669"/>
    <property type="project" value="TreeGrafter"/>
</dbReference>
<dbReference type="GO" id="GO:0003730">
    <property type="term" value="F:mRNA 3'-UTR binding"/>
    <property type="evidence" value="ECO:0007669"/>
    <property type="project" value="TreeGrafter"/>
</dbReference>
<keyword evidence="4" id="KW-1185">Reference proteome</keyword>
<dbReference type="PANTHER" id="PTHR10603:SF7">
    <property type="entry name" value="FRAGILE X MESSENGER RIBONUCLEOPROTEIN 1 HOMOLOG"/>
    <property type="match status" value="1"/>
</dbReference>
<dbReference type="SUPFAM" id="SSF54160">
    <property type="entry name" value="Chromo domain-like"/>
    <property type="match status" value="1"/>
</dbReference>
<dbReference type="Pfam" id="PF18336">
    <property type="entry name" value="Tudor_FRX1"/>
    <property type="match status" value="1"/>
</dbReference>
<evidence type="ECO:0000313" key="4">
    <source>
        <dbReference type="Proteomes" id="UP000092461"/>
    </source>
</evidence>
<dbReference type="InterPro" id="IPR008395">
    <property type="entry name" value="Agenet-like_dom"/>
</dbReference>
<dbReference type="Pfam" id="PF05641">
    <property type="entry name" value="Agenet"/>
    <property type="match status" value="1"/>
</dbReference>
<dbReference type="GO" id="GO:0043488">
    <property type="term" value="P:regulation of mRNA stability"/>
    <property type="evidence" value="ECO:0007669"/>
    <property type="project" value="TreeGrafter"/>
</dbReference>
<reference evidence="3" key="1">
    <citation type="submission" date="2020-05" db="UniProtKB">
        <authorList>
            <consortium name="EnsemblMetazoa"/>
        </authorList>
    </citation>
    <scope>IDENTIFICATION</scope>
    <source>
        <strain evidence="3">Jacobina</strain>
    </source>
</reference>
<dbReference type="GO" id="GO:0045727">
    <property type="term" value="P:positive regulation of translation"/>
    <property type="evidence" value="ECO:0007669"/>
    <property type="project" value="TreeGrafter"/>
</dbReference>
<dbReference type="PROSITE" id="PS51641">
    <property type="entry name" value="AGENET_LIKE"/>
    <property type="match status" value="2"/>
</dbReference>
<protein>
    <recommendedName>
        <fullName evidence="2">Agenet-like domain-containing protein</fullName>
    </recommendedName>
</protein>
<dbReference type="Gene3D" id="3.30.1370.10">
    <property type="entry name" value="K Homology domain, type 1"/>
    <property type="match status" value="2"/>
</dbReference>
<dbReference type="EnsemblMetazoa" id="LLOJ001216-RA">
    <property type="protein sequence ID" value="LLOJ001216-PA"/>
    <property type="gene ID" value="LLOJ001216"/>
</dbReference>
<dbReference type="InterPro" id="IPR016197">
    <property type="entry name" value="Chromo-like_dom_sf"/>
</dbReference>
<dbReference type="EMBL" id="AJWK01004463">
    <property type="status" value="NOT_ANNOTATED_CDS"/>
    <property type="molecule type" value="Genomic_DNA"/>
</dbReference>
<sequence length="344" mass="39377">MDELAVEVCGENGAYYKGVVTDVFDDGVKVAFEEDWQEESKFHFNLVRFPPAEATTLPQLSEGMEVEVYSRSNEREACGWWMASIKMIKGTFHVVEYLGWDHSYTEIVPAERLRMKNTNPPINAKTFHRFEIDVPEDLREYAKVEGVDKEFQKAVRALVCRYIPDRGTYKFISKNEMSQKRALMMQDMHFRNLSQKNEMSQKRALMMQDMHFRNLSQKITLLKRTEEAARQLESTKLHNTGGVREDLMGLAIGAHGTNIQTARKLDGVLHVELEENTEESIQVPRSLVGKVIGKNGRIIQEIVDKSGVVRVKYSQIAGDNDTQQSIPREEGQVPFVFVGIVENI</sequence>
<dbReference type="GO" id="GO:0098793">
    <property type="term" value="C:presynapse"/>
    <property type="evidence" value="ECO:0007669"/>
    <property type="project" value="GOC"/>
</dbReference>
<dbReference type="VEuPathDB" id="VectorBase:LLOJ001216"/>
<dbReference type="GO" id="GO:0048513">
    <property type="term" value="P:animal organ development"/>
    <property type="evidence" value="ECO:0007669"/>
    <property type="project" value="TreeGrafter"/>
</dbReference>
<dbReference type="GO" id="GO:0051028">
    <property type="term" value="P:mRNA transport"/>
    <property type="evidence" value="ECO:0007669"/>
    <property type="project" value="TreeGrafter"/>
</dbReference>
<dbReference type="InterPro" id="IPR040148">
    <property type="entry name" value="FMR1"/>
</dbReference>
<dbReference type="GO" id="GO:0043005">
    <property type="term" value="C:neuron projection"/>
    <property type="evidence" value="ECO:0007669"/>
    <property type="project" value="TreeGrafter"/>
</dbReference>
<dbReference type="GO" id="GO:0099577">
    <property type="term" value="P:regulation of translation at presynapse, modulating synaptic transmission"/>
    <property type="evidence" value="ECO:0007669"/>
    <property type="project" value="TreeGrafter"/>
</dbReference>
<dbReference type="GO" id="GO:0045182">
    <property type="term" value="F:translation regulator activity"/>
    <property type="evidence" value="ECO:0007669"/>
    <property type="project" value="TreeGrafter"/>
</dbReference>
<dbReference type="GO" id="GO:0048170">
    <property type="term" value="P:positive regulation of long-term neuronal synaptic plasticity"/>
    <property type="evidence" value="ECO:0007669"/>
    <property type="project" value="TreeGrafter"/>
</dbReference>
<dbReference type="Proteomes" id="UP000092461">
    <property type="component" value="Unassembled WGS sequence"/>
</dbReference>
<dbReference type="Pfam" id="PF00013">
    <property type="entry name" value="KH_1"/>
    <property type="match status" value="1"/>
</dbReference>
<dbReference type="SUPFAM" id="SSF54791">
    <property type="entry name" value="Eukaryotic type KH-domain (KH-domain type I)"/>
    <property type="match status" value="1"/>
</dbReference>
<proteinExistence type="predicted"/>
<organism evidence="3 4">
    <name type="scientific">Lutzomyia longipalpis</name>
    <name type="common">Sand fly</name>
    <dbReference type="NCBI Taxonomy" id="7200"/>
    <lineage>
        <taxon>Eukaryota</taxon>
        <taxon>Metazoa</taxon>
        <taxon>Ecdysozoa</taxon>
        <taxon>Arthropoda</taxon>
        <taxon>Hexapoda</taxon>
        <taxon>Insecta</taxon>
        <taxon>Pterygota</taxon>
        <taxon>Neoptera</taxon>
        <taxon>Endopterygota</taxon>
        <taxon>Diptera</taxon>
        <taxon>Nematocera</taxon>
        <taxon>Psychodoidea</taxon>
        <taxon>Psychodidae</taxon>
        <taxon>Lutzomyia</taxon>
        <taxon>Lutzomyia</taxon>
    </lineage>
</organism>
<evidence type="ECO:0000313" key="3">
    <source>
        <dbReference type="EnsemblMetazoa" id="LLOJ001216-PA"/>
    </source>
</evidence>
<name>A0A1B0GHD2_LUTLO</name>
<feature type="domain" description="Agenet-like" evidence="2">
    <location>
        <begin position="4"/>
        <end position="50"/>
    </location>
</feature>
<dbReference type="CDD" id="cd20402">
    <property type="entry name" value="Tudor_Agenet_FMRP-like_rpt1"/>
    <property type="match status" value="1"/>
</dbReference>
<dbReference type="Gene3D" id="2.30.30.140">
    <property type="match status" value="2"/>
</dbReference>
<dbReference type="AlphaFoldDB" id="A0A1B0GHD2"/>
<accession>A0A1B0GHD2</accession>
<dbReference type="GO" id="GO:0005634">
    <property type="term" value="C:nucleus"/>
    <property type="evidence" value="ECO:0007669"/>
    <property type="project" value="TreeGrafter"/>
</dbReference>
<dbReference type="EMBL" id="AJWK01004464">
    <property type="status" value="NOT_ANNOTATED_CDS"/>
    <property type="molecule type" value="Genomic_DNA"/>
</dbReference>
<dbReference type="InterPro" id="IPR036612">
    <property type="entry name" value="KH_dom_type_1_sf"/>
</dbReference>
<keyword evidence="1" id="KW-0694">RNA-binding</keyword>
<evidence type="ECO:0000256" key="1">
    <source>
        <dbReference type="PROSITE-ProRule" id="PRU00117"/>
    </source>
</evidence>
<dbReference type="FunFam" id="2.30.30.140:FF:000103">
    <property type="entry name" value="Fmr1, isoform J"/>
    <property type="match status" value="1"/>
</dbReference>
<dbReference type="GO" id="GO:0005694">
    <property type="term" value="C:chromosome"/>
    <property type="evidence" value="ECO:0007669"/>
    <property type="project" value="UniProtKB-ARBA"/>
</dbReference>
<dbReference type="EMBL" id="AJWK01004461">
    <property type="status" value="NOT_ANNOTATED_CDS"/>
    <property type="molecule type" value="Genomic_DNA"/>
</dbReference>
<dbReference type="Pfam" id="PF17904">
    <property type="entry name" value="KH_9"/>
    <property type="match status" value="1"/>
</dbReference>
<dbReference type="EMBL" id="AJWK01004462">
    <property type="status" value="NOT_ANNOTATED_CDS"/>
    <property type="molecule type" value="Genomic_DNA"/>
</dbReference>
<dbReference type="InterPro" id="IPR040472">
    <property type="entry name" value="FMRP_KH0"/>
</dbReference>